<keyword evidence="4 7" id="KW-0808">Transferase</keyword>
<dbReference type="InterPro" id="IPR029063">
    <property type="entry name" value="SAM-dependent_MTases_sf"/>
</dbReference>
<dbReference type="EMBL" id="JBHSLL010000012">
    <property type="protein sequence ID" value="MFC5385102.1"/>
    <property type="molecule type" value="Genomic_DNA"/>
</dbReference>
<keyword evidence="2" id="KW-0698">rRNA processing</keyword>
<dbReference type="Pfam" id="PF05175">
    <property type="entry name" value="MTS"/>
    <property type="match status" value="1"/>
</dbReference>
<sequence>MMSDSLKTLFYPFETGALDVPGAASSVLFLGAVPGFRLPQGFGADLHCVQGFRPQFNALHLARHKVTPQVQGEGYAMALVLAGRHRGQNELWIAQALEQVIPGGTIIVAGLKENGIASLRKRMAGLIPLVDALPKYHGIVFWLHRPATLEVAEKLRANNPSVVVESRFHTTPGMFSFDRVDAGSRLLVENLPVGISGDIADFCAGWGFLAAHVAERATSINLLDLYEADFEALEAARRNVPQASRFFWQDLTTEPVEQRYDWIVMNPPFHQGRAAEPDIGKRLIEVAAKALKQGGRLLMVANRQLPYEAVLSGAFVSSQEIGGDNRFKLFLARK</sequence>
<keyword evidence="8" id="KW-1185">Reference proteome</keyword>
<dbReference type="CDD" id="cd02440">
    <property type="entry name" value="AdoMet_MTases"/>
    <property type="match status" value="1"/>
</dbReference>
<dbReference type="GO" id="GO:0052914">
    <property type="term" value="F:16S rRNA (guanine(1207)-N(2))-methyltransferase activity"/>
    <property type="evidence" value="ECO:0007669"/>
    <property type="project" value="UniProtKB-EC"/>
</dbReference>
<protein>
    <submittedName>
        <fullName evidence="7">Class I SAM-dependent methyltransferase</fullName>
        <ecNumber evidence="7">2.1.1.172</ecNumber>
        <ecNumber evidence="7">2.1.1.174</ecNumber>
    </submittedName>
</protein>
<keyword evidence="5" id="KW-0949">S-adenosyl-L-methionine</keyword>
<accession>A0ABW0GTY5</accession>
<name>A0ABW0GTY5_9HYPH</name>
<evidence type="ECO:0000259" key="6">
    <source>
        <dbReference type="Pfam" id="PF05175"/>
    </source>
</evidence>
<dbReference type="Proteomes" id="UP001596016">
    <property type="component" value="Unassembled WGS sequence"/>
</dbReference>
<evidence type="ECO:0000256" key="1">
    <source>
        <dbReference type="ARBA" id="ARBA00022490"/>
    </source>
</evidence>
<keyword evidence="1" id="KW-0963">Cytoplasm</keyword>
<dbReference type="Gene3D" id="3.40.50.150">
    <property type="entry name" value="Vaccinia Virus protein VP39"/>
    <property type="match status" value="2"/>
</dbReference>
<evidence type="ECO:0000256" key="4">
    <source>
        <dbReference type="ARBA" id="ARBA00022679"/>
    </source>
</evidence>
<evidence type="ECO:0000313" key="8">
    <source>
        <dbReference type="Proteomes" id="UP001596016"/>
    </source>
</evidence>
<feature type="domain" description="Methyltransferase small" evidence="6">
    <location>
        <begin position="166"/>
        <end position="330"/>
    </location>
</feature>
<dbReference type="InterPro" id="IPR046977">
    <property type="entry name" value="RsmC/RlmG"/>
</dbReference>
<evidence type="ECO:0000256" key="5">
    <source>
        <dbReference type="ARBA" id="ARBA00022691"/>
    </source>
</evidence>
<dbReference type="InterPro" id="IPR002052">
    <property type="entry name" value="DNA_methylase_N6_adenine_CS"/>
</dbReference>
<dbReference type="PROSITE" id="PS00092">
    <property type="entry name" value="N6_MTASE"/>
    <property type="match status" value="1"/>
</dbReference>
<evidence type="ECO:0000256" key="3">
    <source>
        <dbReference type="ARBA" id="ARBA00022603"/>
    </source>
</evidence>
<proteinExistence type="predicted"/>
<dbReference type="EC" id="2.1.1.174" evidence="7"/>
<comment type="caution">
    <text evidence="7">The sequence shown here is derived from an EMBL/GenBank/DDBJ whole genome shotgun (WGS) entry which is preliminary data.</text>
</comment>
<reference evidence="8" key="1">
    <citation type="journal article" date="2019" name="Int. J. Syst. Evol. Microbiol.">
        <title>The Global Catalogue of Microorganisms (GCM) 10K type strain sequencing project: providing services to taxonomists for standard genome sequencing and annotation.</title>
        <authorList>
            <consortium name="The Broad Institute Genomics Platform"/>
            <consortium name="The Broad Institute Genome Sequencing Center for Infectious Disease"/>
            <person name="Wu L."/>
            <person name="Ma J."/>
        </authorList>
    </citation>
    <scope>NUCLEOTIDE SEQUENCE [LARGE SCALE GENOMIC DNA]</scope>
    <source>
        <strain evidence="8">CGMCC 4.1415</strain>
    </source>
</reference>
<dbReference type="PANTHER" id="PTHR47816">
    <property type="entry name" value="RIBOSOMAL RNA SMALL SUBUNIT METHYLTRANSFERASE C"/>
    <property type="match status" value="1"/>
</dbReference>
<organism evidence="7 8">
    <name type="scientific">Aquamicrobium segne</name>
    <dbReference type="NCBI Taxonomy" id="469547"/>
    <lineage>
        <taxon>Bacteria</taxon>
        <taxon>Pseudomonadati</taxon>
        <taxon>Pseudomonadota</taxon>
        <taxon>Alphaproteobacteria</taxon>
        <taxon>Hyphomicrobiales</taxon>
        <taxon>Phyllobacteriaceae</taxon>
        <taxon>Aquamicrobium</taxon>
    </lineage>
</organism>
<evidence type="ECO:0000256" key="2">
    <source>
        <dbReference type="ARBA" id="ARBA00022552"/>
    </source>
</evidence>
<dbReference type="GO" id="GO:0052916">
    <property type="term" value="F:23S rRNA (guanine(1835)-N(2))-methyltransferase activity"/>
    <property type="evidence" value="ECO:0007669"/>
    <property type="project" value="UniProtKB-EC"/>
</dbReference>
<dbReference type="SUPFAM" id="SSF53335">
    <property type="entry name" value="S-adenosyl-L-methionine-dependent methyltransferases"/>
    <property type="match status" value="1"/>
</dbReference>
<dbReference type="PANTHER" id="PTHR47816:SF4">
    <property type="entry name" value="RIBOSOMAL RNA SMALL SUBUNIT METHYLTRANSFERASE C"/>
    <property type="match status" value="1"/>
</dbReference>
<dbReference type="RefSeq" id="WP_378227970.1">
    <property type="nucleotide sequence ID" value="NZ_JBHSLL010000012.1"/>
</dbReference>
<dbReference type="InterPro" id="IPR007848">
    <property type="entry name" value="Small_mtfrase_dom"/>
</dbReference>
<evidence type="ECO:0000313" key="7">
    <source>
        <dbReference type="EMBL" id="MFC5385102.1"/>
    </source>
</evidence>
<gene>
    <name evidence="7" type="ORF">ACFPLB_03880</name>
</gene>
<dbReference type="EC" id="2.1.1.172" evidence="7"/>
<keyword evidence="3 7" id="KW-0489">Methyltransferase</keyword>